<dbReference type="EMBL" id="RFLX01000014">
    <property type="protein sequence ID" value="RMI20032.1"/>
    <property type="molecule type" value="Genomic_DNA"/>
</dbReference>
<keyword evidence="4" id="KW-1185">Reference proteome</keyword>
<dbReference type="Proteomes" id="UP000278036">
    <property type="component" value="Unassembled WGS sequence"/>
</dbReference>
<dbReference type="AlphaFoldDB" id="A0A3A9JF07"/>
<evidence type="ECO:0000313" key="5">
    <source>
        <dbReference type="Proteomes" id="UP000278036"/>
    </source>
</evidence>
<organism evidence="2 5">
    <name type="scientific">Teichococcus wenyumeiae</name>
    <dbReference type="NCBI Taxonomy" id="2478470"/>
    <lineage>
        <taxon>Bacteria</taxon>
        <taxon>Pseudomonadati</taxon>
        <taxon>Pseudomonadota</taxon>
        <taxon>Alphaproteobacteria</taxon>
        <taxon>Acetobacterales</taxon>
        <taxon>Roseomonadaceae</taxon>
        <taxon>Roseomonas</taxon>
    </lineage>
</organism>
<keyword evidence="1" id="KW-0732">Signal</keyword>
<proteinExistence type="predicted"/>
<name>A0A3A9JF07_9PROT</name>
<feature type="signal peptide" evidence="1">
    <location>
        <begin position="1"/>
        <end position="20"/>
    </location>
</feature>
<sequence length="218" mass="22371">MRPLFRLATGLTLSLLAACATEPAGPDPAMLALVARLPQTLGGFELQESIPSPAGTQPNHTWRARYVHPASGSTAQVLIGAPLVPPLPDGPDSPTVRDTTNLLALAAQAGAGGGGLTRVPDFGVGAPGRARELRCSDLRLQAPGGTAPVARIMSCTTGVEGGLVSVGLFARHPADQADVARLFLVSFALQVTRVLRGTEAPPPAAPDEAPDGARLFRL</sequence>
<evidence type="ECO:0008006" key="6">
    <source>
        <dbReference type="Google" id="ProtNLM"/>
    </source>
</evidence>
<dbReference type="PROSITE" id="PS51257">
    <property type="entry name" value="PROKAR_LIPOPROTEIN"/>
    <property type="match status" value="1"/>
</dbReference>
<accession>A0A3A9JF07</accession>
<comment type="caution">
    <text evidence="2">The sequence shown here is derived from an EMBL/GenBank/DDBJ whole genome shotgun (WGS) entry which is preliminary data.</text>
</comment>
<reference evidence="2 5" key="1">
    <citation type="submission" date="2018-09" db="EMBL/GenBank/DDBJ databases">
        <title>Roseomonas sp. nov., isolated from feces of Tibetan antelopes in the Qinghai-Tibet plateau, China.</title>
        <authorList>
            <person name="Tian Z."/>
        </authorList>
    </citation>
    <scope>NUCLEOTIDE SEQUENCE [LARGE SCALE GENOMIC DNA]</scope>
    <source>
        <strain evidence="3 4">Z23</strain>
        <strain evidence="2 5">Z24</strain>
    </source>
</reference>
<evidence type="ECO:0000256" key="1">
    <source>
        <dbReference type="SAM" id="SignalP"/>
    </source>
</evidence>
<dbReference type="InParanoid" id="A0A3A9JF07"/>
<protein>
    <recommendedName>
        <fullName evidence="6">Lipoprotein</fullName>
    </recommendedName>
</protein>
<dbReference type="RefSeq" id="WP_120637373.1">
    <property type="nucleotide sequence ID" value="NZ_RAQU01000022.1"/>
</dbReference>
<evidence type="ECO:0000313" key="4">
    <source>
        <dbReference type="Proteomes" id="UP000274097"/>
    </source>
</evidence>
<evidence type="ECO:0000313" key="3">
    <source>
        <dbReference type="EMBL" id="RMI20032.1"/>
    </source>
</evidence>
<dbReference type="EMBL" id="RAQU01000022">
    <property type="protein sequence ID" value="RKK05142.1"/>
    <property type="molecule type" value="Genomic_DNA"/>
</dbReference>
<feature type="chain" id="PRO_5017336822" description="Lipoprotein" evidence="1">
    <location>
        <begin position="21"/>
        <end position="218"/>
    </location>
</feature>
<gene>
    <name evidence="2" type="ORF">D6Z83_05710</name>
    <name evidence="3" type="ORF">EBE87_17915</name>
</gene>
<evidence type="ECO:0000313" key="2">
    <source>
        <dbReference type="EMBL" id="RKK05142.1"/>
    </source>
</evidence>
<dbReference type="Proteomes" id="UP000274097">
    <property type="component" value="Unassembled WGS sequence"/>
</dbReference>